<proteinExistence type="predicted"/>
<evidence type="ECO:0000313" key="10">
    <source>
        <dbReference type="Proteomes" id="UP001589605"/>
    </source>
</evidence>
<evidence type="ECO:0000256" key="3">
    <source>
        <dbReference type="ARBA" id="ARBA00022723"/>
    </source>
</evidence>
<evidence type="ECO:0000256" key="6">
    <source>
        <dbReference type="ARBA" id="ARBA00023004"/>
    </source>
</evidence>
<dbReference type="Gene3D" id="1.10.760.10">
    <property type="entry name" value="Cytochrome c-like domain"/>
    <property type="match status" value="2"/>
</dbReference>
<evidence type="ECO:0000256" key="7">
    <source>
        <dbReference type="PROSITE-ProRule" id="PRU00433"/>
    </source>
</evidence>
<evidence type="ECO:0000256" key="1">
    <source>
        <dbReference type="ARBA" id="ARBA00004196"/>
    </source>
</evidence>
<dbReference type="InterPro" id="IPR036909">
    <property type="entry name" value="Cyt_c-like_dom_sf"/>
</dbReference>
<keyword evidence="5" id="KW-0560">Oxidoreductase</keyword>
<dbReference type="RefSeq" id="WP_382383237.1">
    <property type="nucleotide sequence ID" value="NZ_JBHMEZ010000012.1"/>
</dbReference>
<dbReference type="PANTHER" id="PTHR30600:SF10">
    <property type="entry name" value="BLL6722 PROTEIN"/>
    <property type="match status" value="1"/>
</dbReference>
<dbReference type="EMBL" id="JBHMEZ010000012">
    <property type="protein sequence ID" value="MFB9053905.1"/>
    <property type="molecule type" value="Genomic_DNA"/>
</dbReference>
<keyword evidence="9" id="KW-0575">Peroxidase</keyword>
<comment type="subcellular location">
    <subcellularLocation>
        <location evidence="1">Cell envelope</location>
    </subcellularLocation>
</comment>
<dbReference type="GO" id="GO:0004601">
    <property type="term" value="F:peroxidase activity"/>
    <property type="evidence" value="ECO:0007669"/>
    <property type="project" value="UniProtKB-KW"/>
</dbReference>
<sequence>MKKLKFIIVAVFVCFLIVSGKGINKSYQADTIPKNVEALYTSNFYKFQDEVNSLVILTEHSKSPTEFIALQKQVEKTRLVYKSIEFIFDYYLTAYNGTYINGAPLPKVSAYYERGNVIEPSGLQALDEAVFKAPTKENMEHIKALANGLKERVDFVENTHLPIHLKTSQIIECMRSGMVRVFTLGVTGFDTPGSVNGLEESYASLKSMKTTFLLFEAGLYPEAKPKFKAINLLFKKGEELLNANVSFNDFDRMVFLNEVINPLYSELLAFQKINNIKLEPYKKHAQNYQAENVFDINFLDANFYSELVYLPLDNAKTIALGEMLFKDPQLSNGSKMSCLSCHDPNKAFTDGLPKSKSNMEGIYTARNSPSLINAGYSTRYFLDMRAFNLEKQVAHVIDNDLEFNTDFETIISKLNTNSEYLKLFKDCYNGISKQDINERSISNAIAAYVNALKSFNSPFDKYVRFETEEYPEHAKRGFNLFMGKAACGTCHFAPVFNGSVPPFYMESESEVLGVTQGFDSINPKLDEDLGRFNNDLFIDKQRYFKNAFKTVSVRNIELTAPYMHNGSFETLEDVLAFYNLGGGVGMGLDIENQTLSEEPLHLTKQEIKDIIAFMNTLTDTSGFIADKKGSFISH</sequence>
<evidence type="ECO:0000313" key="9">
    <source>
        <dbReference type="EMBL" id="MFB9053905.1"/>
    </source>
</evidence>
<evidence type="ECO:0000256" key="4">
    <source>
        <dbReference type="ARBA" id="ARBA00022729"/>
    </source>
</evidence>
<dbReference type="InterPro" id="IPR004852">
    <property type="entry name" value="Di-haem_cyt_c_peroxidsae"/>
</dbReference>
<dbReference type="InterPro" id="IPR051395">
    <property type="entry name" value="Cytochrome_c_Peroxidase/MauG"/>
</dbReference>
<dbReference type="Pfam" id="PF03150">
    <property type="entry name" value="CCP_MauG"/>
    <property type="match status" value="1"/>
</dbReference>
<protein>
    <submittedName>
        <fullName evidence="9">Cytochrome-c peroxidase</fullName>
    </submittedName>
</protein>
<gene>
    <name evidence="9" type="ORF">ACFFVB_12535</name>
</gene>
<dbReference type="PANTHER" id="PTHR30600">
    <property type="entry name" value="CYTOCHROME C PEROXIDASE-RELATED"/>
    <property type="match status" value="1"/>
</dbReference>
<keyword evidence="4" id="KW-0732">Signal</keyword>
<keyword evidence="2 7" id="KW-0349">Heme</keyword>
<keyword evidence="10" id="KW-1185">Reference proteome</keyword>
<comment type="caution">
    <text evidence="9">The sequence shown here is derived from an EMBL/GenBank/DDBJ whole genome shotgun (WGS) entry which is preliminary data.</text>
</comment>
<evidence type="ECO:0000256" key="5">
    <source>
        <dbReference type="ARBA" id="ARBA00023002"/>
    </source>
</evidence>
<keyword evidence="6 7" id="KW-0408">Iron</keyword>
<accession>A0ABV5F390</accession>
<dbReference type="Proteomes" id="UP001589605">
    <property type="component" value="Unassembled WGS sequence"/>
</dbReference>
<name>A0ABV5F390_9FLAO</name>
<dbReference type="SUPFAM" id="SSF46626">
    <property type="entry name" value="Cytochrome c"/>
    <property type="match status" value="2"/>
</dbReference>
<organism evidence="9 10">
    <name type="scientific">Formosa undariae</name>
    <dbReference type="NCBI Taxonomy" id="1325436"/>
    <lineage>
        <taxon>Bacteria</taxon>
        <taxon>Pseudomonadati</taxon>
        <taxon>Bacteroidota</taxon>
        <taxon>Flavobacteriia</taxon>
        <taxon>Flavobacteriales</taxon>
        <taxon>Flavobacteriaceae</taxon>
        <taxon>Formosa</taxon>
    </lineage>
</organism>
<feature type="domain" description="Cytochrome c" evidence="8">
    <location>
        <begin position="472"/>
        <end position="618"/>
    </location>
</feature>
<keyword evidence="3 7" id="KW-0479">Metal-binding</keyword>
<reference evidence="9 10" key="1">
    <citation type="submission" date="2024-09" db="EMBL/GenBank/DDBJ databases">
        <authorList>
            <person name="Sun Q."/>
            <person name="Mori K."/>
        </authorList>
    </citation>
    <scope>NUCLEOTIDE SEQUENCE [LARGE SCALE GENOMIC DNA]</scope>
    <source>
        <strain evidence="9 10">CECT 8286</strain>
    </source>
</reference>
<dbReference type="InterPro" id="IPR009056">
    <property type="entry name" value="Cyt_c-like_dom"/>
</dbReference>
<dbReference type="PROSITE" id="PS51007">
    <property type="entry name" value="CYTC"/>
    <property type="match status" value="1"/>
</dbReference>
<evidence type="ECO:0000259" key="8">
    <source>
        <dbReference type="PROSITE" id="PS51007"/>
    </source>
</evidence>
<evidence type="ECO:0000256" key="2">
    <source>
        <dbReference type="ARBA" id="ARBA00022617"/>
    </source>
</evidence>